<sequence>MLDNLLSYYQTVRFNLADLMLVSILAQLFFISRSIADGLDAPWFTASNSTKIICHPGQACQQEYRCPPDSKVVFTHSHVLETIKIGQQSEYNDIKFSGATYGSWRYPHIFRAHDTNRDIQDAIINSVSHLPTSDSIKRWMTEENIIEYPVMLGHGQYWQPDLGIDPGAYRILAQRDPANPTKWVLCAVIAHVGHSKKAIFQLCEVEWRGLDGIDDPEHDHGLTDDIFDLPPRAHLFDSHHSYE</sequence>
<organism evidence="3 4">
    <name type="scientific">Septoria linicola</name>
    <dbReference type="NCBI Taxonomy" id="215465"/>
    <lineage>
        <taxon>Eukaryota</taxon>
        <taxon>Fungi</taxon>
        <taxon>Dikarya</taxon>
        <taxon>Ascomycota</taxon>
        <taxon>Pezizomycotina</taxon>
        <taxon>Dothideomycetes</taxon>
        <taxon>Dothideomycetidae</taxon>
        <taxon>Mycosphaerellales</taxon>
        <taxon>Mycosphaerellaceae</taxon>
        <taxon>Septoria</taxon>
    </lineage>
</organism>
<dbReference type="Gene3D" id="3.10.450.30">
    <property type="entry name" value="Microbial ribonucleases"/>
    <property type="match status" value="1"/>
</dbReference>
<evidence type="ECO:0000256" key="2">
    <source>
        <dbReference type="ARBA" id="ARBA00022801"/>
    </source>
</evidence>
<gene>
    <name evidence="3" type="ORF">Slin15195_G090180</name>
</gene>
<accession>A0A9Q9AUM6</accession>
<reference evidence="3" key="1">
    <citation type="submission" date="2022-06" db="EMBL/GenBank/DDBJ databases">
        <title>Complete genome sequences of two strains of the flax pathogen Septoria linicola.</title>
        <authorList>
            <person name="Lapalu N."/>
            <person name="Simon A."/>
            <person name="Demenou B."/>
            <person name="Paumier D."/>
            <person name="Guillot M.-P."/>
            <person name="Gout L."/>
            <person name="Valade R."/>
        </authorList>
    </citation>
    <scope>NUCLEOTIDE SEQUENCE</scope>
    <source>
        <strain evidence="3">SE15195</strain>
    </source>
</reference>
<dbReference type="GO" id="GO:0016787">
    <property type="term" value="F:hydrolase activity"/>
    <property type="evidence" value="ECO:0007669"/>
    <property type="project" value="UniProtKB-KW"/>
</dbReference>
<dbReference type="SUPFAM" id="SSF53933">
    <property type="entry name" value="Microbial ribonucleases"/>
    <property type="match status" value="1"/>
</dbReference>
<evidence type="ECO:0000313" key="4">
    <source>
        <dbReference type="Proteomes" id="UP001056384"/>
    </source>
</evidence>
<dbReference type="Proteomes" id="UP001056384">
    <property type="component" value="Chromosome 7"/>
</dbReference>
<dbReference type="EMBL" id="CP099424">
    <property type="protein sequence ID" value="USW55699.1"/>
    <property type="molecule type" value="Genomic_DNA"/>
</dbReference>
<evidence type="ECO:0000256" key="1">
    <source>
        <dbReference type="ARBA" id="ARBA00022722"/>
    </source>
</evidence>
<keyword evidence="4" id="KW-1185">Reference proteome</keyword>
<protein>
    <submittedName>
        <fullName evidence="3">Ribonuclease/ribotoxin</fullName>
    </submittedName>
</protein>
<dbReference type="GO" id="GO:0003723">
    <property type="term" value="F:RNA binding"/>
    <property type="evidence" value="ECO:0007669"/>
    <property type="project" value="InterPro"/>
</dbReference>
<keyword evidence="1" id="KW-0540">Nuclease</keyword>
<keyword evidence="2" id="KW-0378">Hydrolase</keyword>
<dbReference type="GO" id="GO:0004540">
    <property type="term" value="F:RNA nuclease activity"/>
    <property type="evidence" value="ECO:0007669"/>
    <property type="project" value="InterPro"/>
</dbReference>
<name>A0A9Q9AUM6_9PEZI</name>
<dbReference type="AlphaFoldDB" id="A0A9Q9AUM6"/>
<proteinExistence type="predicted"/>
<evidence type="ECO:0000313" key="3">
    <source>
        <dbReference type="EMBL" id="USW55699.1"/>
    </source>
</evidence>
<dbReference type="InterPro" id="IPR016191">
    <property type="entry name" value="Ribonuclease/ribotoxin"/>
</dbReference>